<protein>
    <recommendedName>
        <fullName evidence="4">Rhodanese domain-containing protein</fullName>
    </recommendedName>
</protein>
<dbReference type="OrthoDB" id="567542at2759"/>
<dbReference type="AlphaFoldDB" id="A0A2R5G9L0"/>
<keyword evidence="2" id="KW-1015">Disulfide bond</keyword>
<dbReference type="PANTHER" id="PTHR37390:SF1">
    <property type="entry name" value="FOLATE-BINDING PROTEIN 1"/>
    <property type="match status" value="1"/>
</dbReference>
<evidence type="ECO:0000256" key="1">
    <source>
        <dbReference type="ARBA" id="ARBA00022729"/>
    </source>
</evidence>
<reference evidence="5 6" key="1">
    <citation type="submission" date="2017-12" db="EMBL/GenBank/DDBJ databases">
        <title>Sequencing, de novo assembly and annotation of complete genome of a new Thraustochytrid species, strain FCC1311.</title>
        <authorList>
            <person name="Sedici K."/>
            <person name="Godart F."/>
            <person name="Aiese Cigliano R."/>
            <person name="Sanseverino W."/>
            <person name="Barakat M."/>
            <person name="Ortet P."/>
            <person name="Marechal E."/>
            <person name="Cagnac O."/>
            <person name="Amato A."/>
        </authorList>
    </citation>
    <scope>NUCLEOTIDE SEQUENCE [LARGE SCALE GENOMIC DNA]</scope>
</reference>
<dbReference type="EMBL" id="BEYU01000028">
    <property type="protein sequence ID" value="GBG27235.1"/>
    <property type="molecule type" value="Genomic_DNA"/>
</dbReference>
<dbReference type="Pfam" id="PF03024">
    <property type="entry name" value="Folate_rec"/>
    <property type="match status" value="1"/>
</dbReference>
<dbReference type="InterPro" id="IPR001763">
    <property type="entry name" value="Rhodanese-like_dom"/>
</dbReference>
<evidence type="ECO:0000313" key="6">
    <source>
        <dbReference type="Proteomes" id="UP000241890"/>
    </source>
</evidence>
<evidence type="ECO:0000256" key="3">
    <source>
        <dbReference type="SAM" id="SignalP"/>
    </source>
</evidence>
<comment type="caution">
    <text evidence="5">The sequence shown here is derived from an EMBL/GenBank/DDBJ whole genome shotgun (WGS) entry which is preliminary data.</text>
</comment>
<feature type="signal peptide" evidence="3">
    <location>
        <begin position="1"/>
        <end position="32"/>
    </location>
</feature>
<feature type="chain" id="PRO_5015327389" description="Rhodanese domain-containing protein" evidence="3">
    <location>
        <begin position="33"/>
        <end position="249"/>
    </location>
</feature>
<feature type="domain" description="Rhodanese" evidence="4">
    <location>
        <begin position="46"/>
        <end position="62"/>
    </location>
</feature>
<keyword evidence="1 3" id="KW-0732">Signal</keyword>
<dbReference type="InterPro" id="IPR018143">
    <property type="entry name" value="Folate_rcpt-like"/>
</dbReference>
<gene>
    <name evidence="5" type="ORF">FCC1311_034572</name>
</gene>
<dbReference type="InterPro" id="IPR053305">
    <property type="entry name" value="Folate-binding_rcpt-like"/>
</dbReference>
<dbReference type="PANTHER" id="PTHR37390">
    <property type="entry name" value="OS02G0592500 PROTEIN"/>
    <property type="match status" value="1"/>
</dbReference>
<accession>A0A2R5G9L0</accession>
<dbReference type="InParanoid" id="A0A2R5G9L0"/>
<sequence length="249" mass="26259">MTARRCGRAGSRLGAALTALAALAALAALVLGDAARADAAAGESCLDGGVAAWRSGGLALCSRFARKTCCSREQAAALYASWVGTQRAGFAPRCAEMFETVMCMPCDPEVGLGRKRIICKSTCDAWFDACKDEFFATTSAVAGDTLVPCLQDAVVCSQLADFVPSGTALCATYGLSLGEDFCYDGSVDPEAVGVKDVSKSSSPSSSRSFANFRRKLYRYLQSQGKAFMRLPPFQQGLALNDISIFCIRA</sequence>
<evidence type="ECO:0000259" key="4">
    <source>
        <dbReference type="PROSITE" id="PS50206"/>
    </source>
</evidence>
<dbReference type="Proteomes" id="UP000241890">
    <property type="component" value="Unassembled WGS sequence"/>
</dbReference>
<name>A0A2R5G9L0_9STRA</name>
<proteinExistence type="predicted"/>
<dbReference type="PROSITE" id="PS50206">
    <property type="entry name" value="RHODANESE_3"/>
    <property type="match status" value="1"/>
</dbReference>
<evidence type="ECO:0000256" key="2">
    <source>
        <dbReference type="ARBA" id="ARBA00023157"/>
    </source>
</evidence>
<evidence type="ECO:0000313" key="5">
    <source>
        <dbReference type="EMBL" id="GBG27235.1"/>
    </source>
</evidence>
<organism evidence="5 6">
    <name type="scientific">Hondaea fermentalgiana</name>
    <dbReference type="NCBI Taxonomy" id="2315210"/>
    <lineage>
        <taxon>Eukaryota</taxon>
        <taxon>Sar</taxon>
        <taxon>Stramenopiles</taxon>
        <taxon>Bigyra</taxon>
        <taxon>Labyrinthulomycetes</taxon>
        <taxon>Thraustochytrida</taxon>
        <taxon>Thraustochytriidae</taxon>
        <taxon>Hondaea</taxon>
    </lineage>
</organism>
<keyword evidence="6" id="KW-1185">Reference proteome</keyword>